<dbReference type="AlphaFoldDB" id="A0A9Y2L1G5"/>
<dbReference type="EMBL" id="CP127247">
    <property type="protein sequence ID" value="WIY26563.1"/>
    <property type="molecule type" value="Genomic_DNA"/>
</dbReference>
<dbReference type="PANTHER" id="PTHR12110:SF48">
    <property type="entry name" value="BLL3656 PROTEIN"/>
    <property type="match status" value="1"/>
</dbReference>
<accession>A0A9Y2L1G5</accession>
<proteinExistence type="predicted"/>
<dbReference type="InterPro" id="IPR036237">
    <property type="entry name" value="Xyl_isomerase-like_sf"/>
</dbReference>
<evidence type="ECO:0000313" key="2">
    <source>
        <dbReference type="EMBL" id="WIY26563.1"/>
    </source>
</evidence>
<dbReference type="SUPFAM" id="SSF51658">
    <property type="entry name" value="Xylose isomerase-like"/>
    <property type="match status" value="1"/>
</dbReference>
<dbReference type="Proteomes" id="UP001238334">
    <property type="component" value="Chromosome"/>
</dbReference>
<keyword evidence="3" id="KW-1185">Reference proteome</keyword>
<name>A0A9Y2L1G5_9RHOB</name>
<dbReference type="Gene3D" id="3.20.20.150">
    <property type="entry name" value="Divalent-metal-dependent TIM barrel enzymes"/>
    <property type="match status" value="1"/>
</dbReference>
<dbReference type="KEGG" id="ppso:QPJ95_06505"/>
<keyword evidence="2" id="KW-0413">Isomerase</keyword>
<gene>
    <name evidence="2" type="ORF">QPJ95_06505</name>
</gene>
<dbReference type="Pfam" id="PF01261">
    <property type="entry name" value="AP_endonuc_2"/>
    <property type="match status" value="1"/>
</dbReference>
<evidence type="ECO:0000313" key="3">
    <source>
        <dbReference type="Proteomes" id="UP001238334"/>
    </source>
</evidence>
<organism evidence="2 3">
    <name type="scientific">Parasedimentitalea psychrophila</name>
    <dbReference type="NCBI Taxonomy" id="2997337"/>
    <lineage>
        <taxon>Bacteria</taxon>
        <taxon>Pseudomonadati</taxon>
        <taxon>Pseudomonadota</taxon>
        <taxon>Alphaproteobacteria</taxon>
        <taxon>Rhodobacterales</taxon>
        <taxon>Paracoccaceae</taxon>
        <taxon>Parasedimentitalea</taxon>
    </lineage>
</organism>
<dbReference type="PANTHER" id="PTHR12110">
    <property type="entry name" value="HYDROXYPYRUVATE ISOMERASE"/>
    <property type="match status" value="1"/>
</dbReference>
<sequence>MIRNFRTALHTWTIHTTPLDVCLDAAAKAGFDAIEIRRSDIVDCYDRGMRKQDVISMIRDSGLQLGVLGTEYGWFFTPPDEQKRLFDVLHETCEIASALGCDMIMSAPGQVTGTVADATAATRTAGAIVAEHGLKLALEFNSQHPVVNRTEVLRQIITGAGQQNCGMLLDAYHLQRSEGIRGGLSTVSGAELFAFQYSDVPPQPAPGVRRPIDRLVPGKGIIDWNHLFTRLSEIGYHGYLSYEAPNPEFWQRSPYEVCAEGIEITKTLLERAQQSLNTTA</sequence>
<dbReference type="RefSeq" id="WP_270917703.1">
    <property type="nucleotide sequence ID" value="NZ_CP127247.1"/>
</dbReference>
<reference evidence="2 3" key="1">
    <citation type="submission" date="2023-06" db="EMBL/GenBank/DDBJ databases">
        <title>Parasedimentitalea psychrophila sp. nov., a psychrophilic bacterium isolated from deep-sea sediment.</title>
        <authorList>
            <person name="Li A."/>
        </authorList>
    </citation>
    <scope>NUCLEOTIDE SEQUENCE [LARGE SCALE GENOMIC DNA]</scope>
    <source>
        <strain evidence="2 3">QS115</strain>
    </source>
</reference>
<feature type="domain" description="Xylose isomerase-like TIM barrel" evidence="1">
    <location>
        <begin position="23"/>
        <end position="261"/>
    </location>
</feature>
<dbReference type="InterPro" id="IPR013022">
    <property type="entry name" value="Xyl_isomerase-like_TIM-brl"/>
</dbReference>
<dbReference type="GO" id="GO:0016853">
    <property type="term" value="F:isomerase activity"/>
    <property type="evidence" value="ECO:0007669"/>
    <property type="project" value="UniProtKB-KW"/>
</dbReference>
<evidence type="ECO:0000259" key="1">
    <source>
        <dbReference type="Pfam" id="PF01261"/>
    </source>
</evidence>
<protein>
    <submittedName>
        <fullName evidence="2">Sugar phosphate isomerase/epimerase</fullName>
    </submittedName>
</protein>
<dbReference type="InterPro" id="IPR050312">
    <property type="entry name" value="IolE/XylAMocC-like"/>
</dbReference>